<reference evidence="1" key="2">
    <citation type="journal article" date="2022" name="Microbiol. Resour. Announc.">
        <title>Metagenome Sequencing to Explore Phylogenomics of Terrestrial Cyanobacteria.</title>
        <authorList>
            <person name="Ward R.D."/>
            <person name="Stajich J.E."/>
            <person name="Johansen J.R."/>
            <person name="Huntemann M."/>
            <person name="Clum A."/>
            <person name="Foster B."/>
            <person name="Foster B."/>
            <person name="Roux S."/>
            <person name="Palaniappan K."/>
            <person name="Varghese N."/>
            <person name="Mukherjee S."/>
            <person name="Reddy T.B.K."/>
            <person name="Daum C."/>
            <person name="Copeland A."/>
            <person name="Chen I.A."/>
            <person name="Ivanova N.N."/>
            <person name="Kyrpides N.C."/>
            <person name="Shapiro N."/>
            <person name="Eloe-Fadrosh E.A."/>
            <person name="Pietrasiak N."/>
        </authorList>
    </citation>
    <scope>NUCLEOTIDE SEQUENCE</scope>
    <source>
        <strain evidence="1">JT2-VF2</strain>
    </source>
</reference>
<gene>
    <name evidence="1" type="ORF">KME32_33780</name>
</gene>
<sequence>MAWLAKARLDAGYNFSMCFYGMLHKQDLLLSMAIFTAITYNQDVQHYALVYARKLEVQTILTKLSQEKLARNLRLLGHGLILRVNPG</sequence>
<evidence type="ECO:0000313" key="1">
    <source>
        <dbReference type="EMBL" id="MBW4565963.1"/>
    </source>
</evidence>
<evidence type="ECO:0000313" key="2">
    <source>
        <dbReference type="Proteomes" id="UP000715781"/>
    </source>
</evidence>
<dbReference type="AlphaFoldDB" id="A0A951Q728"/>
<dbReference type="EMBL" id="JAHHHN010000054">
    <property type="protein sequence ID" value="MBW4565963.1"/>
    <property type="molecule type" value="Genomic_DNA"/>
</dbReference>
<comment type="caution">
    <text evidence="1">The sequence shown here is derived from an EMBL/GenBank/DDBJ whole genome shotgun (WGS) entry which is preliminary data.</text>
</comment>
<reference evidence="1" key="1">
    <citation type="submission" date="2021-05" db="EMBL/GenBank/DDBJ databases">
        <authorList>
            <person name="Pietrasiak N."/>
            <person name="Ward R."/>
            <person name="Stajich J.E."/>
            <person name="Kurbessoian T."/>
        </authorList>
    </citation>
    <scope>NUCLEOTIDE SEQUENCE</scope>
    <source>
        <strain evidence="1">JT2-VF2</strain>
    </source>
</reference>
<accession>A0A951Q728</accession>
<protein>
    <submittedName>
        <fullName evidence="1">Uncharacterized protein</fullName>
    </submittedName>
</protein>
<organism evidence="1 2">
    <name type="scientific">Mojavia pulchra JT2-VF2</name>
    <dbReference type="NCBI Taxonomy" id="287848"/>
    <lineage>
        <taxon>Bacteria</taxon>
        <taxon>Bacillati</taxon>
        <taxon>Cyanobacteriota</taxon>
        <taxon>Cyanophyceae</taxon>
        <taxon>Nostocales</taxon>
        <taxon>Nostocaceae</taxon>
    </lineage>
</organism>
<proteinExistence type="predicted"/>
<name>A0A951Q728_9NOST</name>
<dbReference type="Proteomes" id="UP000715781">
    <property type="component" value="Unassembled WGS sequence"/>
</dbReference>